<dbReference type="PROSITE" id="PS00144">
    <property type="entry name" value="ASN_GLN_ASE_1"/>
    <property type="match status" value="1"/>
</dbReference>
<dbReference type="Gene3D" id="3.40.50.1170">
    <property type="entry name" value="L-asparaginase, N-terminal domain"/>
    <property type="match status" value="1"/>
</dbReference>
<dbReference type="Gene3D" id="3.40.50.40">
    <property type="match status" value="1"/>
</dbReference>
<gene>
    <name evidence="11" type="ORF">H9942_04500</name>
</gene>
<dbReference type="NCBIfam" id="TIGR00519">
    <property type="entry name" value="asnASE_I"/>
    <property type="match status" value="1"/>
</dbReference>
<dbReference type="InterPro" id="IPR006033">
    <property type="entry name" value="AsnA_fam"/>
</dbReference>
<dbReference type="InterPro" id="IPR006034">
    <property type="entry name" value="Asparaginase/glutaminase-like"/>
</dbReference>
<dbReference type="InterPro" id="IPR020827">
    <property type="entry name" value="Asparaginase/glutaminase_AS1"/>
</dbReference>
<evidence type="ECO:0000256" key="5">
    <source>
        <dbReference type="PIRSR" id="PIRSR001220-1"/>
    </source>
</evidence>
<evidence type="ECO:0000259" key="10">
    <source>
        <dbReference type="Pfam" id="PF17763"/>
    </source>
</evidence>
<dbReference type="PROSITE" id="PS00917">
    <property type="entry name" value="ASN_GLN_ASE_2"/>
    <property type="match status" value="1"/>
</dbReference>
<feature type="domain" description="Asparaginase/glutaminase C-terminal" evidence="10">
    <location>
        <begin position="202"/>
        <end position="315"/>
    </location>
</feature>
<comment type="caution">
    <text evidence="11">The sequence shown here is derived from an EMBL/GenBank/DDBJ whole genome shotgun (WGS) entry which is preliminary data.</text>
</comment>
<reference evidence="11" key="1">
    <citation type="journal article" date="2021" name="PeerJ">
        <title>Extensive microbial diversity within the chicken gut microbiome revealed by metagenomics and culture.</title>
        <authorList>
            <person name="Gilroy R."/>
            <person name="Ravi A."/>
            <person name="Getino M."/>
            <person name="Pursley I."/>
            <person name="Horton D.L."/>
            <person name="Alikhan N.F."/>
            <person name="Baker D."/>
            <person name="Gharbi K."/>
            <person name="Hall N."/>
            <person name="Watson M."/>
            <person name="Adriaenssens E.M."/>
            <person name="Foster-Nyarko E."/>
            <person name="Jarju S."/>
            <person name="Secka A."/>
            <person name="Antonio M."/>
            <person name="Oren A."/>
            <person name="Chaudhuri R.R."/>
            <person name="La Ragione R."/>
            <person name="Hildebrand F."/>
            <person name="Pallen M.J."/>
        </authorList>
    </citation>
    <scope>NUCLEOTIDE SEQUENCE</scope>
    <source>
        <strain evidence="11">ChiBcolR8-3208</strain>
    </source>
</reference>
<evidence type="ECO:0000256" key="2">
    <source>
        <dbReference type="ARBA" id="ARBA00012920"/>
    </source>
</evidence>
<keyword evidence="3" id="KW-0378">Hydrolase</keyword>
<dbReference type="InterPro" id="IPR037152">
    <property type="entry name" value="L-asparaginase_N_sf"/>
</dbReference>
<dbReference type="PROSITE" id="PS51732">
    <property type="entry name" value="ASN_GLN_ASE_3"/>
    <property type="match status" value="1"/>
</dbReference>
<dbReference type="SFLD" id="SFLDS00057">
    <property type="entry name" value="Glutaminase/Asparaginase"/>
    <property type="match status" value="1"/>
</dbReference>
<dbReference type="InterPro" id="IPR041725">
    <property type="entry name" value="L-asparaginase_I"/>
</dbReference>
<feature type="active site" evidence="8">
    <location>
        <position position="85"/>
    </location>
</feature>
<name>A0A9D2LYZ7_9FIRM</name>
<feature type="domain" description="L-asparaginase N-terminal" evidence="9">
    <location>
        <begin position="4"/>
        <end position="181"/>
    </location>
</feature>
<evidence type="ECO:0000256" key="6">
    <source>
        <dbReference type="PIRSR" id="PIRSR001220-2"/>
    </source>
</evidence>
<dbReference type="InterPro" id="IPR040919">
    <property type="entry name" value="Asparaginase_C"/>
</dbReference>
<feature type="active site" evidence="7">
    <location>
        <position position="12"/>
    </location>
</feature>
<dbReference type="AlphaFoldDB" id="A0A9D2LYZ7"/>
<dbReference type="SUPFAM" id="SSF53774">
    <property type="entry name" value="Glutaminase/Asparaginase"/>
    <property type="match status" value="1"/>
</dbReference>
<evidence type="ECO:0000256" key="8">
    <source>
        <dbReference type="PROSITE-ProRule" id="PRU10100"/>
    </source>
</evidence>
<dbReference type="Proteomes" id="UP000824214">
    <property type="component" value="Unassembled WGS sequence"/>
</dbReference>
<feature type="binding site" evidence="6">
    <location>
        <begin position="85"/>
        <end position="86"/>
    </location>
    <ligand>
        <name>substrate</name>
    </ligand>
</feature>
<dbReference type="InterPro" id="IPR027473">
    <property type="entry name" value="L-asparaginase_C"/>
</dbReference>
<evidence type="ECO:0000256" key="4">
    <source>
        <dbReference type="ARBA" id="ARBA00049366"/>
    </source>
</evidence>
<evidence type="ECO:0000313" key="11">
    <source>
        <dbReference type="EMBL" id="HJB37313.1"/>
    </source>
</evidence>
<evidence type="ECO:0000256" key="1">
    <source>
        <dbReference type="ARBA" id="ARBA00010518"/>
    </source>
</evidence>
<dbReference type="SMART" id="SM00870">
    <property type="entry name" value="Asparaginase"/>
    <property type="match status" value="1"/>
</dbReference>
<feature type="binding site" evidence="6">
    <location>
        <position position="54"/>
    </location>
    <ligand>
        <name>substrate</name>
    </ligand>
</feature>
<dbReference type="FunFam" id="3.40.50.1170:FF:000001">
    <property type="entry name" value="L-asparaginase 2"/>
    <property type="match status" value="1"/>
</dbReference>
<evidence type="ECO:0000313" key="12">
    <source>
        <dbReference type="Proteomes" id="UP000824214"/>
    </source>
</evidence>
<dbReference type="PIRSF" id="PIRSF001220">
    <property type="entry name" value="L-ASNase_gatD"/>
    <property type="match status" value="1"/>
</dbReference>
<dbReference type="EMBL" id="DWXZ01000089">
    <property type="protein sequence ID" value="HJB37313.1"/>
    <property type="molecule type" value="Genomic_DNA"/>
</dbReference>
<dbReference type="EC" id="3.5.1.1" evidence="2"/>
<dbReference type="GO" id="GO:0006520">
    <property type="term" value="P:amino acid metabolic process"/>
    <property type="evidence" value="ECO:0007669"/>
    <property type="project" value="InterPro"/>
</dbReference>
<dbReference type="Pfam" id="PF00710">
    <property type="entry name" value="Asparaginase"/>
    <property type="match status" value="1"/>
</dbReference>
<dbReference type="InterPro" id="IPR036152">
    <property type="entry name" value="Asp/glu_Ase-like_sf"/>
</dbReference>
<dbReference type="PIRSF" id="PIRSF500176">
    <property type="entry name" value="L_ASNase"/>
    <property type="match status" value="1"/>
</dbReference>
<comment type="similarity">
    <text evidence="1">Belongs to the asparaginase 1 family.</text>
</comment>
<sequence>MKHLLLIATGGTIASRHTAEGLAPQLTPAELLSYVPDAASFCSIDTVQPINLDSTNIRPEHWLLLANLIEEHYSRYDGFVICHGTDTLAYTASALSYLIQRTAKPIVLTGAQRSIDEDTTDAKVNLLDALRFACSGKSGVCIVFGSHVIAGTRARKSRTKSYNAFTSLNFPDLASVHESRVVRYIPYEPQGEPVFYHKLNTRVFLLKLTPGMDPAAFPAAGQLCDGLIIESYGMGGIPDVYLEELDKLIRQGKTVIMATQVPQEGSDLSVYQVGKHVKDRYHLLETYDMTLESTVTKLMWAMGQSSEPQEIRKLFVTTVNYDMLF</sequence>
<dbReference type="Pfam" id="PF17763">
    <property type="entry name" value="Asparaginase_C"/>
    <property type="match status" value="1"/>
</dbReference>
<dbReference type="PRINTS" id="PR00139">
    <property type="entry name" value="ASNGLNASE"/>
</dbReference>
<dbReference type="PANTHER" id="PTHR11707">
    <property type="entry name" value="L-ASPARAGINASE"/>
    <property type="match status" value="1"/>
</dbReference>
<protein>
    <recommendedName>
        <fullName evidence="2">asparaginase</fullName>
        <ecNumber evidence="2">3.5.1.1</ecNumber>
    </recommendedName>
</protein>
<evidence type="ECO:0000256" key="3">
    <source>
        <dbReference type="ARBA" id="ARBA00022801"/>
    </source>
</evidence>
<comment type="catalytic activity">
    <reaction evidence="4">
        <text>L-asparagine + H2O = L-aspartate + NH4(+)</text>
        <dbReference type="Rhea" id="RHEA:21016"/>
        <dbReference type="ChEBI" id="CHEBI:15377"/>
        <dbReference type="ChEBI" id="CHEBI:28938"/>
        <dbReference type="ChEBI" id="CHEBI:29991"/>
        <dbReference type="ChEBI" id="CHEBI:58048"/>
        <dbReference type="EC" id="3.5.1.1"/>
    </reaction>
</comment>
<reference evidence="11" key="2">
    <citation type="submission" date="2021-04" db="EMBL/GenBank/DDBJ databases">
        <authorList>
            <person name="Gilroy R."/>
        </authorList>
    </citation>
    <scope>NUCLEOTIDE SEQUENCE</scope>
    <source>
        <strain evidence="11">ChiBcolR8-3208</strain>
    </source>
</reference>
<proteinExistence type="inferred from homology"/>
<dbReference type="InterPro" id="IPR027475">
    <property type="entry name" value="Asparaginase/glutaminase_AS2"/>
</dbReference>
<accession>A0A9D2LYZ7</accession>
<dbReference type="CDD" id="cd08963">
    <property type="entry name" value="L-asparaginase_I"/>
    <property type="match status" value="1"/>
</dbReference>
<evidence type="ECO:0000259" key="9">
    <source>
        <dbReference type="Pfam" id="PF00710"/>
    </source>
</evidence>
<organism evidence="11 12">
    <name type="scientific">Candidatus Acutalibacter ornithocaccae</name>
    <dbReference type="NCBI Taxonomy" id="2838416"/>
    <lineage>
        <taxon>Bacteria</taxon>
        <taxon>Bacillati</taxon>
        <taxon>Bacillota</taxon>
        <taxon>Clostridia</taxon>
        <taxon>Eubacteriales</taxon>
        <taxon>Acutalibacteraceae</taxon>
        <taxon>Acutalibacter</taxon>
    </lineage>
</organism>
<dbReference type="GO" id="GO:0004067">
    <property type="term" value="F:asparaginase activity"/>
    <property type="evidence" value="ECO:0007669"/>
    <property type="project" value="UniProtKB-UniRule"/>
</dbReference>
<dbReference type="PANTHER" id="PTHR11707:SF28">
    <property type="entry name" value="60 KDA LYSOPHOSPHOLIPASE"/>
    <property type="match status" value="1"/>
</dbReference>
<evidence type="ECO:0000256" key="7">
    <source>
        <dbReference type="PROSITE-ProRule" id="PRU10099"/>
    </source>
</evidence>
<feature type="active site" description="O-isoaspartyl threonine intermediate" evidence="5">
    <location>
        <position position="12"/>
    </location>
</feature>
<dbReference type="InterPro" id="IPR027474">
    <property type="entry name" value="L-asparaginase_N"/>
</dbReference>